<accession>A0A6J5KU79</accession>
<dbReference type="InterPro" id="IPR056209">
    <property type="entry name" value="SU10_adaptor"/>
</dbReference>
<evidence type="ECO:0000313" key="1">
    <source>
        <dbReference type="EMBL" id="CAB4123750.1"/>
    </source>
</evidence>
<organism evidence="1">
    <name type="scientific">uncultured Caudovirales phage</name>
    <dbReference type="NCBI Taxonomy" id="2100421"/>
    <lineage>
        <taxon>Viruses</taxon>
        <taxon>Duplodnaviria</taxon>
        <taxon>Heunggongvirae</taxon>
        <taxon>Uroviricota</taxon>
        <taxon>Caudoviricetes</taxon>
        <taxon>Peduoviridae</taxon>
        <taxon>Maltschvirus</taxon>
        <taxon>Maltschvirus maltsch</taxon>
    </lineage>
</organism>
<dbReference type="EMBL" id="LR796172">
    <property type="protein sequence ID" value="CAB4123750.1"/>
    <property type="molecule type" value="Genomic_DNA"/>
</dbReference>
<dbReference type="Pfam" id="PF24175">
    <property type="entry name" value="SU10_adaptor"/>
    <property type="match status" value="1"/>
</dbReference>
<name>A0A6J5KU79_9CAUD</name>
<reference evidence="1" key="1">
    <citation type="submission" date="2020-04" db="EMBL/GenBank/DDBJ databases">
        <authorList>
            <person name="Chiriac C."/>
            <person name="Salcher M."/>
            <person name="Ghai R."/>
            <person name="Kavagutti S V."/>
        </authorList>
    </citation>
    <scope>NUCLEOTIDE SEQUENCE</scope>
</reference>
<sequence>MTVSGTTAFNLDFTEIAEEAFERAGREMRSGYDLRTARRSMNLMTIEWQNKGINMWTIDEGYINLIQGQSTYDLPADTIDLLEHVIRTGNGNVSTQSDLTITRISVSTYATIPNKLQQARPIQLWIERLRDNPRIVVWPIPEQGTVDNPYYVLKYWRIRRIDDAGTGVNTADVNFRFLPALTAGLAYHIALKLPEATARIPMLKQVYDESFELAAGEDREKAAIRFVPRQMFIGGGT</sequence>
<proteinExistence type="predicted"/>
<gene>
    <name evidence="1" type="ORF">UFOVP48_75</name>
</gene>
<protein>
    <submittedName>
        <fullName evidence="1">Uncharacterized protein</fullName>
    </submittedName>
</protein>